<dbReference type="Gene3D" id="1.20.1280.50">
    <property type="match status" value="1"/>
</dbReference>
<protein>
    <recommendedName>
        <fullName evidence="1">F-box domain-containing protein</fullName>
    </recommendedName>
</protein>
<dbReference type="SMART" id="SM00256">
    <property type="entry name" value="FBOX"/>
    <property type="match status" value="1"/>
</dbReference>
<name>A0AAN9TU24_9HEMI</name>
<dbReference type="SUPFAM" id="SSF81383">
    <property type="entry name" value="F-box domain"/>
    <property type="match status" value="1"/>
</dbReference>
<dbReference type="Pfam" id="PF12937">
    <property type="entry name" value="F-box-like"/>
    <property type="match status" value="1"/>
</dbReference>
<dbReference type="Proteomes" id="UP001367676">
    <property type="component" value="Unassembled WGS sequence"/>
</dbReference>
<sequence>MTSPSAASRLPNLPVEVWEKIFSHLFLEDLKSVRLTCRLFYNACNSSAIQKNEEFIFYGNEETENIKSLMSVKRKVWNLRFYSADLTYEHILSFIQKHGPDICSLAFEDCEAEPGTLAKIIEHCENLRSLTVHCENYRKEQEEKRIFAGFEALQENNIVRKNVESLTLAIALLKSNWQWYDLLGISTDSIFGSIFAPFPNIKQLKMKIGCPWFDDFSKHPSELTSNEAFTVSSVYDELFKIRDQLEKLELAVTRLNTAESYLEIAEIEMKNLKELSLGWMDTHDLNISITNPFVRFNHLTEITWHVQDKSEEKSTVVSILLNTLKELNSLSVYDNMPFTMDEECFQAIVRSHLTTLIIENNKWFSDILTAYPYFHGDDEVDIFLSSNFDSSSLANSLSPNYTLKHLKAVICDDDSFLLFSTYFPRLDGLAIDFINLNILGNICEYQKNLRRLKLNYILSSLSDVNPVSLENELPKRYQLGYVKYLCLREKIWLRHLLDQCVFPELESLTIYLNNLDAEEEEEYDLDAHLRLLSTLTQLKHLEISYKGAISFQSWLVFFEGLSKMNLQYLYVKDENEVEAFNDVQYRTFFDVCSSLRVLNYNHLRYKYNGVKSNDDKIVIKVCETVPDDRRYKGIPIY</sequence>
<reference evidence="2 3" key="1">
    <citation type="submission" date="2024-03" db="EMBL/GenBank/DDBJ databases">
        <title>Adaptation during the transition from Ophiocordyceps entomopathogen to insect associate is accompanied by gene loss and intensified selection.</title>
        <authorList>
            <person name="Ward C.M."/>
            <person name="Onetto C.A."/>
            <person name="Borneman A.R."/>
        </authorList>
    </citation>
    <scope>NUCLEOTIDE SEQUENCE [LARGE SCALE GENOMIC DNA]</scope>
    <source>
        <strain evidence="2">AWRI1</strain>
        <tissue evidence="2">Single Adult Female</tissue>
    </source>
</reference>
<dbReference type="Gene3D" id="3.80.10.10">
    <property type="entry name" value="Ribonuclease Inhibitor"/>
    <property type="match status" value="1"/>
</dbReference>
<dbReference type="CDD" id="cd09917">
    <property type="entry name" value="F-box_SF"/>
    <property type="match status" value="1"/>
</dbReference>
<organism evidence="2 3">
    <name type="scientific">Parthenolecanium corni</name>
    <dbReference type="NCBI Taxonomy" id="536013"/>
    <lineage>
        <taxon>Eukaryota</taxon>
        <taxon>Metazoa</taxon>
        <taxon>Ecdysozoa</taxon>
        <taxon>Arthropoda</taxon>
        <taxon>Hexapoda</taxon>
        <taxon>Insecta</taxon>
        <taxon>Pterygota</taxon>
        <taxon>Neoptera</taxon>
        <taxon>Paraneoptera</taxon>
        <taxon>Hemiptera</taxon>
        <taxon>Sternorrhyncha</taxon>
        <taxon>Coccoidea</taxon>
        <taxon>Coccidae</taxon>
        <taxon>Parthenolecanium</taxon>
    </lineage>
</organism>
<dbReference type="PROSITE" id="PS50181">
    <property type="entry name" value="FBOX"/>
    <property type="match status" value="1"/>
</dbReference>
<feature type="domain" description="F-box" evidence="1">
    <location>
        <begin position="7"/>
        <end position="53"/>
    </location>
</feature>
<gene>
    <name evidence="2" type="ORF">V9T40_007162</name>
</gene>
<proteinExistence type="predicted"/>
<evidence type="ECO:0000259" key="1">
    <source>
        <dbReference type="PROSITE" id="PS50181"/>
    </source>
</evidence>
<dbReference type="PANTHER" id="PTHR16134:SF119">
    <property type="entry name" value="AT02038P-RELATED"/>
    <property type="match status" value="1"/>
</dbReference>
<accession>A0AAN9TU24</accession>
<evidence type="ECO:0000313" key="2">
    <source>
        <dbReference type="EMBL" id="KAK7605304.1"/>
    </source>
</evidence>
<dbReference type="InterPro" id="IPR001810">
    <property type="entry name" value="F-box_dom"/>
</dbReference>
<evidence type="ECO:0000313" key="3">
    <source>
        <dbReference type="Proteomes" id="UP001367676"/>
    </source>
</evidence>
<keyword evidence="3" id="KW-1185">Reference proteome</keyword>
<dbReference type="InterPro" id="IPR036047">
    <property type="entry name" value="F-box-like_dom_sf"/>
</dbReference>
<comment type="caution">
    <text evidence="2">The sequence shown here is derived from an EMBL/GenBank/DDBJ whole genome shotgun (WGS) entry which is preliminary data.</text>
</comment>
<dbReference type="EMBL" id="JBBCAQ010000002">
    <property type="protein sequence ID" value="KAK7605304.1"/>
    <property type="molecule type" value="Genomic_DNA"/>
</dbReference>
<dbReference type="AlphaFoldDB" id="A0AAN9TU24"/>
<dbReference type="SUPFAM" id="SSF52047">
    <property type="entry name" value="RNI-like"/>
    <property type="match status" value="2"/>
</dbReference>
<dbReference type="PANTHER" id="PTHR16134">
    <property type="entry name" value="F-BOX/TPR REPEAT PROTEIN POF3"/>
    <property type="match status" value="1"/>
</dbReference>
<dbReference type="InterPro" id="IPR032675">
    <property type="entry name" value="LRR_dom_sf"/>
</dbReference>